<feature type="transmembrane region" description="Helical" evidence="4">
    <location>
        <begin position="15"/>
        <end position="32"/>
    </location>
</feature>
<evidence type="ECO:0000256" key="4">
    <source>
        <dbReference type="SAM" id="Phobius"/>
    </source>
</evidence>
<dbReference type="GeneID" id="17044150"/>
<dbReference type="Pfam" id="PF02194">
    <property type="entry name" value="PXA"/>
    <property type="match status" value="1"/>
</dbReference>
<accession>I0Z677</accession>
<feature type="region of interest" description="Disordered" evidence="3">
    <location>
        <begin position="868"/>
        <end position="1011"/>
    </location>
</feature>
<dbReference type="KEGG" id="csl:COCSUDRAFT_61136"/>
<feature type="region of interest" description="Disordered" evidence="3">
    <location>
        <begin position="84"/>
        <end position="104"/>
    </location>
</feature>
<evidence type="ECO:0000256" key="3">
    <source>
        <dbReference type="SAM" id="MobiDB-lite"/>
    </source>
</evidence>
<dbReference type="STRING" id="574566.I0Z677"/>
<evidence type="ECO:0008006" key="9">
    <source>
        <dbReference type="Google" id="ProtNLM"/>
    </source>
</evidence>
<feature type="compositionally biased region" description="Polar residues" evidence="3">
    <location>
        <begin position="869"/>
        <end position="901"/>
    </location>
</feature>
<dbReference type="SUPFAM" id="SSF64268">
    <property type="entry name" value="PX domain"/>
    <property type="match status" value="1"/>
</dbReference>
<dbReference type="InterPro" id="IPR036871">
    <property type="entry name" value="PX_dom_sf"/>
</dbReference>
<dbReference type="InterPro" id="IPR051837">
    <property type="entry name" value="SortingNexin/PXDomain-PKLike"/>
</dbReference>
<dbReference type="InterPro" id="IPR013937">
    <property type="entry name" value="Sorting_nexin_C"/>
</dbReference>
<gene>
    <name evidence="7" type="ORF">COCSUDRAFT_61136</name>
</gene>
<dbReference type="EMBL" id="AGSI01000003">
    <property type="protein sequence ID" value="EIE26146.1"/>
    <property type="molecule type" value="Genomic_DNA"/>
</dbReference>
<dbReference type="SMART" id="SM00313">
    <property type="entry name" value="PXA"/>
    <property type="match status" value="1"/>
</dbReference>
<feature type="compositionally biased region" description="Polar residues" evidence="3">
    <location>
        <begin position="929"/>
        <end position="941"/>
    </location>
</feature>
<protein>
    <recommendedName>
        <fullName evidence="9">PXA domain-containing protein</fullName>
    </recommendedName>
</protein>
<dbReference type="Pfam" id="PF00787">
    <property type="entry name" value="PX"/>
    <property type="match status" value="1"/>
</dbReference>
<comment type="subcellular location">
    <subcellularLocation>
        <location evidence="1">Cytoplasm</location>
    </subcellularLocation>
</comment>
<dbReference type="InterPro" id="IPR001683">
    <property type="entry name" value="PX_dom"/>
</dbReference>
<evidence type="ECO:0000256" key="1">
    <source>
        <dbReference type="ARBA" id="ARBA00004496"/>
    </source>
</evidence>
<dbReference type="OrthoDB" id="120967at2759"/>
<reference evidence="7 8" key="1">
    <citation type="journal article" date="2012" name="Genome Biol.">
        <title>The genome of the polar eukaryotic microalga coccomyxa subellipsoidea reveals traits of cold adaptation.</title>
        <authorList>
            <person name="Blanc G."/>
            <person name="Agarkova I."/>
            <person name="Grimwood J."/>
            <person name="Kuo A."/>
            <person name="Brueggeman A."/>
            <person name="Dunigan D."/>
            <person name="Gurnon J."/>
            <person name="Ladunga I."/>
            <person name="Lindquist E."/>
            <person name="Lucas S."/>
            <person name="Pangilinan J."/>
            <person name="Proschold T."/>
            <person name="Salamov A."/>
            <person name="Schmutz J."/>
            <person name="Weeks D."/>
            <person name="Yamada T."/>
            <person name="Claverie J.M."/>
            <person name="Grigoriev I."/>
            <person name="Van Etten J."/>
            <person name="Lomsadze A."/>
            <person name="Borodovsky M."/>
        </authorList>
    </citation>
    <scope>NUCLEOTIDE SEQUENCE [LARGE SCALE GENOMIC DNA]</scope>
    <source>
        <strain evidence="7 8">C-169</strain>
    </source>
</reference>
<keyword evidence="4" id="KW-1133">Transmembrane helix</keyword>
<keyword evidence="2" id="KW-0963">Cytoplasm</keyword>
<evidence type="ECO:0000313" key="7">
    <source>
        <dbReference type="EMBL" id="EIE26146.1"/>
    </source>
</evidence>
<dbReference type="Pfam" id="PF08628">
    <property type="entry name" value="Nexin_C"/>
    <property type="match status" value="1"/>
</dbReference>
<dbReference type="PANTHER" id="PTHR22999">
    <property type="entry name" value="PX SERINE/THREONINE KINASE PXK"/>
    <property type="match status" value="1"/>
</dbReference>
<keyword evidence="4" id="KW-0472">Membrane</keyword>
<comment type="caution">
    <text evidence="7">The sequence shown here is derived from an EMBL/GenBank/DDBJ whole genome shotgun (WGS) entry which is preliminary data.</text>
</comment>
<feature type="region of interest" description="Disordered" evidence="3">
    <location>
        <begin position="749"/>
        <end position="790"/>
    </location>
</feature>
<evidence type="ECO:0000313" key="8">
    <source>
        <dbReference type="Proteomes" id="UP000007264"/>
    </source>
</evidence>
<evidence type="ECO:0000259" key="6">
    <source>
        <dbReference type="PROSITE" id="PS51207"/>
    </source>
</evidence>
<dbReference type="PROSITE" id="PS50195">
    <property type="entry name" value="PX"/>
    <property type="match status" value="1"/>
</dbReference>
<organism evidence="7 8">
    <name type="scientific">Coccomyxa subellipsoidea (strain C-169)</name>
    <name type="common">Green microalga</name>
    <dbReference type="NCBI Taxonomy" id="574566"/>
    <lineage>
        <taxon>Eukaryota</taxon>
        <taxon>Viridiplantae</taxon>
        <taxon>Chlorophyta</taxon>
        <taxon>core chlorophytes</taxon>
        <taxon>Trebouxiophyceae</taxon>
        <taxon>Trebouxiophyceae incertae sedis</taxon>
        <taxon>Coccomyxaceae</taxon>
        <taxon>Coccomyxa</taxon>
        <taxon>Coccomyxa subellipsoidea</taxon>
    </lineage>
</organism>
<dbReference type="SMART" id="SM00312">
    <property type="entry name" value="PX"/>
    <property type="match status" value="1"/>
</dbReference>
<dbReference type="GO" id="GO:0035091">
    <property type="term" value="F:phosphatidylinositol binding"/>
    <property type="evidence" value="ECO:0007669"/>
    <property type="project" value="InterPro"/>
</dbReference>
<feature type="compositionally biased region" description="Low complexity" evidence="3">
    <location>
        <begin position="439"/>
        <end position="450"/>
    </location>
</feature>
<proteinExistence type="predicted"/>
<sequence length="1278" mass="139466">MKTPLDATYVVERSIHQLVKFLFLSFILALALTHTSKSLWLNVPLALAAVAGLYWLSLQVEIRARSNGTSAFYRRGRKESEEFGSEGATYTASVPPPASNKSDTKWREQVGSPVVEHAWETLCGSIIQEFVYDTWYAVLTPDREFPREIRRILNTAFGELAGRARRADVRKMLLGDVSALFMEQIMLYRDTRDSILAGLDHDAWRVMPLEARERALQAEMKADCNLHPALYPPSPDGSATLGHYKVMRHISEGLVAFMLERHDHAKPILRSVARELLSSCVLRCLMFFFNPYTANKLILSLLREKVERKPLGVEELAAAAVAASSAEPLTKARDLLCHLLLMGPTYLPNLLHLRNAQQDIEQRARQSAAAEDSHAASVRAAKQAQRERGAAALQRSRSEAVPSPRGPSPSRKDRRNWSPGKRDKFKAPPSPMQPHKAQSEAASAAPQQRSNEGATASSSVRDGSDGSDDWEDVYQVRRAANPGGSRHGRSVSMSHADSPSPAYGQEAEGDWLGPGDMGRREANGTAGAAVFADSNFTPDPDIPEGPQAPGTERYCFIGQPLARVVAAELCTEGSKDVVLYKIRVADASGEWTVSRRFRNFETLHRALRESAAYRLRLPAKRIFSQQHSVEFVEDRRQQLDAYLQALLANPVVAGCKEVWEFLSRWSELYALDSEGGFLRSVSAKIQGANTTMRRCCLTQLAVGDMVEEMDMTRRKSMARLRNRGDAPDVSLDGQPMHRASRSFSRDLGKLRHLGGGRKANGGGQDVVTQPPPFQAMHAPGSAGSSGTGSGSVRMLRISGPSDLINGAGQLLAAGARQVQGVKQVLQGAEDRPEPRHFPTSALMPAPSFSVDDIPVEEFHGELLHYSRPASLQSQANSPTETPLSATPASSRGHSPTRQAAEQQRGGPAGGTQVQRRTEATPPHTEQLHHSSSAQDLASTAKVTRFRQESMQKANSLEAPDTSEQQADEAALSRSAPSTGGTPQPPQPGEPPPPKPRGPPQRGDTGHISFGGIVQSPSVASVAANIEAVGPPSGLRVPDLMRDDPDMADWEEAAGISAPLYDIVDTLFELQSRGFFRRQVFGVARQVLSLVAGGAIDEWLLSNMRALRQEHTLARLLCHLQRQLWPGGAWFQSLPENQHPAGKPAQRWVMTAENFLAAHGDPPIDEDEIREAVWELLFARAPPALVRVVGKQVYHSGMADLFEMMQSRTFMQQLGYGLLKIGLVNLFPELKLLFRKIERGALDATAGPPGPPITTATANSGSEPSHAAAPAASSKPPKH</sequence>
<feature type="compositionally biased region" description="Low complexity" evidence="3">
    <location>
        <begin position="1252"/>
        <end position="1278"/>
    </location>
</feature>
<dbReference type="PROSITE" id="PS51207">
    <property type="entry name" value="PXA"/>
    <property type="match status" value="1"/>
</dbReference>
<keyword evidence="4" id="KW-0812">Transmembrane</keyword>
<dbReference type="Proteomes" id="UP000007264">
    <property type="component" value="Unassembled WGS sequence"/>
</dbReference>
<dbReference type="Gene3D" id="3.30.1520.10">
    <property type="entry name" value="Phox-like domain"/>
    <property type="match status" value="1"/>
</dbReference>
<dbReference type="InterPro" id="IPR003114">
    <property type="entry name" value="Phox_assoc"/>
</dbReference>
<keyword evidence="8" id="KW-1185">Reference proteome</keyword>
<feature type="transmembrane region" description="Helical" evidence="4">
    <location>
        <begin position="39"/>
        <end position="57"/>
    </location>
</feature>
<feature type="domain" description="PXA" evidence="6">
    <location>
        <begin position="112"/>
        <end position="306"/>
    </location>
</feature>
<feature type="domain" description="PX" evidence="5">
    <location>
        <begin position="558"/>
        <end position="669"/>
    </location>
</feature>
<dbReference type="RefSeq" id="XP_005650690.1">
    <property type="nucleotide sequence ID" value="XM_005650633.1"/>
</dbReference>
<feature type="region of interest" description="Disordered" evidence="3">
    <location>
        <begin position="362"/>
        <end position="522"/>
    </location>
</feature>
<dbReference type="PANTHER" id="PTHR22999:SF23">
    <property type="entry name" value="SORTING NEXIN-16"/>
    <property type="match status" value="1"/>
</dbReference>
<feature type="compositionally biased region" description="Pro residues" evidence="3">
    <location>
        <begin position="982"/>
        <end position="998"/>
    </location>
</feature>
<dbReference type="eggNOG" id="KOG2101">
    <property type="taxonomic scope" value="Eukaryota"/>
</dbReference>
<feature type="region of interest" description="Disordered" evidence="3">
    <location>
        <begin position="1242"/>
        <end position="1278"/>
    </location>
</feature>
<dbReference type="GO" id="GO:0005768">
    <property type="term" value="C:endosome"/>
    <property type="evidence" value="ECO:0007669"/>
    <property type="project" value="UniProtKB-ARBA"/>
</dbReference>
<evidence type="ECO:0000256" key="2">
    <source>
        <dbReference type="ARBA" id="ARBA00022490"/>
    </source>
</evidence>
<name>I0Z677_COCSC</name>
<feature type="region of interest" description="Disordered" evidence="3">
    <location>
        <begin position="824"/>
        <end position="846"/>
    </location>
</feature>
<evidence type="ECO:0000259" key="5">
    <source>
        <dbReference type="PROSITE" id="PS50195"/>
    </source>
</evidence>
<dbReference type="AlphaFoldDB" id="I0Z677"/>